<dbReference type="Pfam" id="PF08281">
    <property type="entry name" value="Sigma70_r4_2"/>
    <property type="match status" value="1"/>
</dbReference>
<dbReference type="InterPro" id="IPR013325">
    <property type="entry name" value="RNA_pol_sigma_r2"/>
</dbReference>
<dbReference type="Pfam" id="PF04542">
    <property type="entry name" value="Sigma70_r2"/>
    <property type="match status" value="1"/>
</dbReference>
<dbReference type="Proteomes" id="UP000316095">
    <property type="component" value="Unassembled WGS sequence"/>
</dbReference>
<feature type="domain" description="RNA polymerase sigma-70 region 2" evidence="6">
    <location>
        <begin position="29"/>
        <end position="96"/>
    </location>
</feature>
<proteinExistence type="inferred from homology"/>
<evidence type="ECO:0000256" key="3">
    <source>
        <dbReference type="ARBA" id="ARBA00023082"/>
    </source>
</evidence>
<evidence type="ECO:0000256" key="5">
    <source>
        <dbReference type="ARBA" id="ARBA00023163"/>
    </source>
</evidence>
<feature type="domain" description="RNA polymerase sigma factor 70 region 4 type 2" evidence="7">
    <location>
        <begin position="126"/>
        <end position="176"/>
    </location>
</feature>
<comment type="caution">
    <text evidence="8">The sequence shown here is derived from an EMBL/GenBank/DDBJ whole genome shotgun (WGS) entry which is preliminary data.</text>
</comment>
<dbReference type="SUPFAM" id="SSF88946">
    <property type="entry name" value="Sigma2 domain of RNA polymerase sigma factors"/>
    <property type="match status" value="1"/>
</dbReference>
<evidence type="ECO:0000259" key="6">
    <source>
        <dbReference type="Pfam" id="PF04542"/>
    </source>
</evidence>
<name>A0A5C5XKW9_9PLAN</name>
<dbReference type="OrthoDB" id="291047at2"/>
<evidence type="ECO:0000313" key="8">
    <source>
        <dbReference type="EMBL" id="TWT63504.1"/>
    </source>
</evidence>
<dbReference type="AlphaFoldDB" id="A0A5C5XKW9"/>
<reference evidence="8 9" key="1">
    <citation type="submission" date="2019-02" db="EMBL/GenBank/DDBJ databases">
        <title>Deep-cultivation of Planctomycetes and their phenomic and genomic characterization uncovers novel biology.</title>
        <authorList>
            <person name="Wiegand S."/>
            <person name="Jogler M."/>
            <person name="Boedeker C."/>
            <person name="Pinto D."/>
            <person name="Vollmers J."/>
            <person name="Rivas-Marin E."/>
            <person name="Kohn T."/>
            <person name="Peeters S.H."/>
            <person name="Heuer A."/>
            <person name="Rast P."/>
            <person name="Oberbeckmann S."/>
            <person name="Bunk B."/>
            <person name="Jeske O."/>
            <person name="Meyerdierks A."/>
            <person name="Storesund J.E."/>
            <person name="Kallscheuer N."/>
            <person name="Luecker S."/>
            <person name="Lage O.M."/>
            <person name="Pohl T."/>
            <person name="Merkel B.J."/>
            <person name="Hornburger P."/>
            <person name="Mueller R.-W."/>
            <person name="Bruemmer F."/>
            <person name="Labrenz M."/>
            <person name="Spormann A.M."/>
            <person name="Op Den Camp H."/>
            <person name="Overmann J."/>
            <person name="Amann R."/>
            <person name="Jetten M.S.M."/>
            <person name="Mascher T."/>
            <person name="Medema M.H."/>
            <person name="Devos D.P."/>
            <person name="Kaster A.-K."/>
            <person name="Ovreas L."/>
            <person name="Rohde M."/>
            <person name="Galperin M.Y."/>
            <person name="Jogler C."/>
        </authorList>
    </citation>
    <scope>NUCLEOTIDE SEQUENCE [LARGE SCALE GENOMIC DNA]</scope>
    <source>
        <strain evidence="8 9">Pan54</strain>
    </source>
</reference>
<dbReference type="InterPro" id="IPR013324">
    <property type="entry name" value="RNA_pol_sigma_r3/r4-like"/>
</dbReference>
<keyword evidence="5" id="KW-0804">Transcription</keyword>
<organism evidence="8 9">
    <name type="scientific">Rubinisphaera italica</name>
    <dbReference type="NCBI Taxonomy" id="2527969"/>
    <lineage>
        <taxon>Bacteria</taxon>
        <taxon>Pseudomonadati</taxon>
        <taxon>Planctomycetota</taxon>
        <taxon>Planctomycetia</taxon>
        <taxon>Planctomycetales</taxon>
        <taxon>Planctomycetaceae</taxon>
        <taxon>Rubinisphaera</taxon>
    </lineage>
</organism>
<protein>
    <submittedName>
        <fullName evidence="8">ECF RNA polymerase sigma-E factor</fullName>
    </submittedName>
</protein>
<keyword evidence="4" id="KW-0238">DNA-binding</keyword>
<dbReference type="PANTHER" id="PTHR43133">
    <property type="entry name" value="RNA POLYMERASE ECF-TYPE SIGMA FACTO"/>
    <property type="match status" value="1"/>
</dbReference>
<dbReference type="GO" id="GO:0016987">
    <property type="term" value="F:sigma factor activity"/>
    <property type="evidence" value="ECO:0007669"/>
    <property type="project" value="UniProtKB-KW"/>
</dbReference>
<dbReference type="RefSeq" id="WP_146505239.1">
    <property type="nucleotide sequence ID" value="NZ_SJPG01000001.1"/>
</dbReference>
<dbReference type="NCBIfam" id="TIGR02937">
    <property type="entry name" value="sigma70-ECF"/>
    <property type="match status" value="1"/>
</dbReference>
<comment type="similarity">
    <text evidence="1">Belongs to the sigma-70 factor family. ECF subfamily.</text>
</comment>
<dbReference type="InterPro" id="IPR007627">
    <property type="entry name" value="RNA_pol_sigma70_r2"/>
</dbReference>
<evidence type="ECO:0000256" key="2">
    <source>
        <dbReference type="ARBA" id="ARBA00023015"/>
    </source>
</evidence>
<dbReference type="Gene3D" id="1.10.1740.10">
    <property type="match status" value="1"/>
</dbReference>
<dbReference type="EMBL" id="SJPG01000001">
    <property type="protein sequence ID" value="TWT63504.1"/>
    <property type="molecule type" value="Genomic_DNA"/>
</dbReference>
<evidence type="ECO:0000259" key="7">
    <source>
        <dbReference type="Pfam" id="PF08281"/>
    </source>
</evidence>
<dbReference type="SUPFAM" id="SSF88659">
    <property type="entry name" value="Sigma3 and sigma4 domains of RNA polymerase sigma factors"/>
    <property type="match status" value="1"/>
</dbReference>
<dbReference type="InterPro" id="IPR014284">
    <property type="entry name" value="RNA_pol_sigma-70_dom"/>
</dbReference>
<dbReference type="CDD" id="cd06171">
    <property type="entry name" value="Sigma70_r4"/>
    <property type="match status" value="1"/>
</dbReference>
<dbReference type="InterPro" id="IPR013249">
    <property type="entry name" value="RNA_pol_sigma70_r4_t2"/>
</dbReference>
<evidence type="ECO:0000256" key="4">
    <source>
        <dbReference type="ARBA" id="ARBA00023125"/>
    </source>
</evidence>
<keyword evidence="2" id="KW-0805">Transcription regulation</keyword>
<dbReference type="GO" id="GO:0003677">
    <property type="term" value="F:DNA binding"/>
    <property type="evidence" value="ECO:0007669"/>
    <property type="project" value="UniProtKB-KW"/>
</dbReference>
<accession>A0A5C5XKW9</accession>
<evidence type="ECO:0000313" key="9">
    <source>
        <dbReference type="Proteomes" id="UP000316095"/>
    </source>
</evidence>
<evidence type="ECO:0000256" key="1">
    <source>
        <dbReference type="ARBA" id="ARBA00010641"/>
    </source>
</evidence>
<keyword evidence="9" id="KW-1185">Reference proteome</keyword>
<dbReference type="PANTHER" id="PTHR43133:SF8">
    <property type="entry name" value="RNA POLYMERASE SIGMA FACTOR HI_1459-RELATED"/>
    <property type="match status" value="1"/>
</dbReference>
<sequence>MSLQNLQHIQEQLLVLQAQSRNSIAFQQLVQTYERRLFYYLQRFTGASADTADLMQEIWLNVYQKLPGLNAPQAFRVWLYKIAHNRAVSYLRKRDRQSAVAFEQVQNGSITESEIEQGYEQLENAELVHRALEQLSLPHREVLTLRFLEDLDLQEISEIISTSIGTVKSRLHYARLEIKKVIEEECNG</sequence>
<dbReference type="GO" id="GO:0006352">
    <property type="term" value="P:DNA-templated transcription initiation"/>
    <property type="evidence" value="ECO:0007669"/>
    <property type="project" value="InterPro"/>
</dbReference>
<dbReference type="Gene3D" id="1.10.10.10">
    <property type="entry name" value="Winged helix-like DNA-binding domain superfamily/Winged helix DNA-binding domain"/>
    <property type="match status" value="1"/>
</dbReference>
<dbReference type="InterPro" id="IPR039425">
    <property type="entry name" value="RNA_pol_sigma-70-like"/>
</dbReference>
<keyword evidence="3" id="KW-0731">Sigma factor</keyword>
<gene>
    <name evidence="8" type="primary">rpoE_4</name>
    <name evidence="8" type="ORF">Pan54_42570</name>
</gene>
<dbReference type="InterPro" id="IPR036388">
    <property type="entry name" value="WH-like_DNA-bd_sf"/>
</dbReference>